<organism evidence="1 2">
    <name type="scientific">Echinococcus granulosus</name>
    <name type="common">Hydatid tapeworm</name>
    <dbReference type="NCBI Taxonomy" id="6210"/>
    <lineage>
        <taxon>Eukaryota</taxon>
        <taxon>Metazoa</taxon>
        <taxon>Spiralia</taxon>
        <taxon>Lophotrochozoa</taxon>
        <taxon>Platyhelminthes</taxon>
        <taxon>Cestoda</taxon>
        <taxon>Eucestoda</taxon>
        <taxon>Cyclophyllidea</taxon>
        <taxon>Taeniidae</taxon>
        <taxon>Echinococcus</taxon>
        <taxon>Echinococcus granulosus group</taxon>
    </lineage>
</organism>
<gene>
    <name evidence="1" type="ORF">EGR_05600</name>
</gene>
<keyword evidence="2" id="KW-1185">Reference proteome</keyword>
<reference evidence="1 2" key="1">
    <citation type="journal article" date="2013" name="Nat. Genet.">
        <title>The genome of the hydatid tapeworm Echinococcus granulosus.</title>
        <authorList>
            <person name="Zheng H."/>
            <person name="Zhang W."/>
            <person name="Zhang L."/>
            <person name="Zhang Z."/>
            <person name="Li J."/>
            <person name="Lu G."/>
            <person name="Zhu Y."/>
            <person name="Wang Y."/>
            <person name="Huang Y."/>
            <person name="Liu J."/>
            <person name="Kang H."/>
            <person name="Chen J."/>
            <person name="Wang L."/>
            <person name="Chen A."/>
            <person name="Yu S."/>
            <person name="Gao Z."/>
            <person name="Jin L."/>
            <person name="Gu W."/>
            <person name="Wang Z."/>
            <person name="Zhao L."/>
            <person name="Shi B."/>
            <person name="Wen H."/>
            <person name="Lin R."/>
            <person name="Jones M.K."/>
            <person name="Brejova B."/>
            <person name="Vinar T."/>
            <person name="Zhao G."/>
            <person name="McManus D.P."/>
            <person name="Chen Z."/>
            <person name="Zhou Y."/>
            <person name="Wang S."/>
        </authorList>
    </citation>
    <scope>NUCLEOTIDE SEQUENCE [LARGE SCALE GENOMIC DNA]</scope>
</reference>
<dbReference type="Proteomes" id="UP000019149">
    <property type="component" value="Unassembled WGS sequence"/>
</dbReference>
<dbReference type="KEGG" id="egl:EGR_05600"/>
<dbReference type="GeneID" id="36341315"/>
<evidence type="ECO:0000313" key="2">
    <source>
        <dbReference type="Proteomes" id="UP000019149"/>
    </source>
</evidence>
<dbReference type="RefSeq" id="XP_024350769.1">
    <property type="nucleotide sequence ID" value="XM_024494849.1"/>
</dbReference>
<dbReference type="EMBL" id="APAU02000042">
    <property type="protein sequence ID" value="EUB59573.1"/>
    <property type="molecule type" value="Genomic_DNA"/>
</dbReference>
<comment type="caution">
    <text evidence="1">The sequence shown here is derived from an EMBL/GenBank/DDBJ whole genome shotgun (WGS) entry which is preliminary data.</text>
</comment>
<sequence length="75" mass="8263">MGEQAMSQFVCQSLGFGNGFTWSLQHDNFAELPGLRPTPKALILSMAPILQIFTEVSGLLGGNFIKVELKTQRNH</sequence>
<dbReference type="AlphaFoldDB" id="W6UET8"/>
<evidence type="ECO:0000313" key="1">
    <source>
        <dbReference type="EMBL" id="EUB59573.1"/>
    </source>
</evidence>
<accession>W6UET8</accession>
<protein>
    <submittedName>
        <fullName evidence="1">Uncharacterized protein</fullName>
    </submittedName>
</protein>
<proteinExistence type="predicted"/>
<dbReference type="CTD" id="36341315"/>
<name>W6UET8_ECHGR</name>